<reference evidence="1 2" key="1">
    <citation type="journal article" date="2022" name="IScience">
        <title>An ultrasensitive nanofiber-based assay for enzymatic hydrolysis and deep-sea microbial degradation of cellulose.</title>
        <authorList>
            <person name="Tsudome M."/>
            <person name="Tachioka M."/>
            <person name="Miyazaki M."/>
            <person name="Uchimura K."/>
            <person name="Tsuda M."/>
            <person name="Takaki Y."/>
            <person name="Deguchi S."/>
        </authorList>
    </citation>
    <scope>NUCLEOTIDE SEQUENCE [LARGE SCALE GENOMIC DNA]</scope>
    <source>
        <strain evidence="1 2">GE09</strain>
    </source>
</reference>
<dbReference type="InterPro" id="IPR014955">
    <property type="entry name" value="DUF1826"/>
</dbReference>
<dbReference type="EMBL" id="AP023086">
    <property type="protein sequence ID" value="BCD97796.1"/>
    <property type="molecule type" value="Genomic_DNA"/>
</dbReference>
<dbReference type="AlphaFoldDB" id="A0AAN1WHQ7"/>
<evidence type="ECO:0008006" key="3">
    <source>
        <dbReference type="Google" id="ProtNLM"/>
    </source>
</evidence>
<proteinExistence type="predicted"/>
<accession>A0AAN1WHQ7</accession>
<evidence type="ECO:0000313" key="2">
    <source>
        <dbReference type="Proteomes" id="UP001320119"/>
    </source>
</evidence>
<keyword evidence="2" id="KW-1185">Reference proteome</keyword>
<protein>
    <recommendedName>
        <fullName evidence="3">DUF1826 domain-containing protein</fullName>
    </recommendedName>
</protein>
<dbReference type="RefSeq" id="WP_236987275.1">
    <property type="nucleotide sequence ID" value="NZ_AP023086.1"/>
</dbReference>
<name>A0AAN1WHQ7_9GAMM</name>
<sequence length="201" mass="22233">MSAAHSIASDMHPSALADIYQPEVTIAIWQRQLSDSINRYAEHLMAVSPHWQTRFIQQPGNVAKQLETELPLSGHRQVFIDDLVQVVDMFSCLFELDHVGFRMAVLSKAMCPRFHVDRVPCRLICTYAGASTEWLPPEHVERLDNGGINPRPEAAAKTLGLGDVALLKGEAWEGNEGRGLVHRSPAASDSAPRLVLTLDFA</sequence>
<dbReference type="Pfam" id="PF08856">
    <property type="entry name" value="DUF1826"/>
    <property type="match status" value="1"/>
</dbReference>
<dbReference type="KEGG" id="marq:MARGE09_P1997"/>
<evidence type="ECO:0000313" key="1">
    <source>
        <dbReference type="EMBL" id="BCD97796.1"/>
    </source>
</evidence>
<dbReference type="Proteomes" id="UP001320119">
    <property type="component" value="Chromosome"/>
</dbReference>
<gene>
    <name evidence="1" type="ORF">MARGE09_P1997</name>
</gene>
<organism evidence="1 2">
    <name type="scientific">Marinagarivorans cellulosilyticus</name>
    <dbReference type="NCBI Taxonomy" id="2721545"/>
    <lineage>
        <taxon>Bacteria</taxon>
        <taxon>Pseudomonadati</taxon>
        <taxon>Pseudomonadota</taxon>
        <taxon>Gammaproteobacteria</taxon>
        <taxon>Cellvibrionales</taxon>
        <taxon>Cellvibrionaceae</taxon>
        <taxon>Marinagarivorans</taxon>
    </lineage>
</organism>